<protein>
    <recommendedName>
        <fullName evidence="4">Gustatory receptor</fullName>
    </recommendedName>
</protein>
<feature type="transmembrane region" description="Helical" evidence="1">
    <location>
        <begin position="437"/>
        <end position="457"/>
    </location>
</feature>
<keyword evidence="1" id="KW-0812">Transmembrane</keyword>
<keyword evidence="1" id="KW-0472">Membrane</keyword>
<accession>A0ABP1R2X3</accession>
<name>A0ABP1R2X3_9HEXA</name>
<comment type="caution">
    <text evidence="2">The sequence shown here is derived from an EMBL/GenBank/DDBJ whole genome shotgun (WGS) entry which is preliminary data.</text>
</comment>
<keyword evidence="1" id="KW-1133">Transmembrane helix</keyword>
<feature type="transmembrane region" description="Helical" evidence="1">
    <location>
        <begin position="152"/>
        <end position="168"/>
    </location>
</feature>
<feature type="transmembrane region" description="Helical" evidence="1">
    <location>
        <begin position="116"/>
        <end position="140"/>
    </location>
</feature>
<gene>
    <name evidence="2" type="ORF">ODALV1_LOCUS17563</name>
</gene>
<feature type="transmembrane region" description="Helical" evidence="1">
    <location>
        <begin position="369"/>
        <end position="386"/>
    </location>
</feature>
<dbReference type="Proteomes" id="UP001642540">
    <property type="component" value="Unassembled WGS sequence"/>
</dbReference>
<organism evidence="2 3">
    <name type="scientific">Orchesella dallaii</name>
    <dbReference type="NCBI Taxonomy" id="48710"/>
    <lineage>
        <taxon>Eukaryota</taxon>
        <taxon>Metazoa</taxon>
        <taxon>Ecdysozoa</taxon>
        <taxon>Arthropoda</taxon>
        <taxon>Hexapoda</taxon>
        <taxon>Collembola</taxon>
        <taxon>Entomobryomorpha</taxon>
        <taxon>Entomobryoidea</taxon>
        <taxon>Orchesellidae</taxon>
        <taxon>Orchesellinae</taxon>
        <taxon>Orchesella</taxon>
    </lineage>
</organism>
<evidence type="ECO:0000313" key="3">
    <source>
        <dbReference type="Proteomes" id="UP001642540"/>
    </source>
</evidence>
<feature type="transmembrane region" description="Helical" evidence="1">
    <location>
        <begin position="201"/>
        <end position="223"/>
    </location>
</feature>
<dbReference type="EMBL" id="CAXLJM020000053">
    <property type="protein sequence ID" value="CAL8117159.1"/>
    <property type="molecule type" value="Genomic_DNA"/>
</dbReference>
<proteinExistence type="predicted"/>
<reference evidence="2 3" key="1">
    <citation type="submission" date="2024-08" db="EMBL/GenBank/DDBJ databases">
        <authorList>
            <person name="Cucini C."/>
            <person name="Frati F."/>
        </authorList>
    </citation>
    <scope>NUCLEOTIDE SEQUENCE [LARGE SCALE GENOMIC DNA]</scope>
</reference>
<feature type="transmembrane region" description="Helical" evidence="1">
    <location>
        <begin position="276"/>
        <end position="294"/>
    </location>
</feature>
<evidence type="ECO:0008006" key="4">
    <source>
        <dbReference type="Google" id="ProtNLM"/>
    </source>
</evidence>
<evidence type="ECO:0000256" key="1">
    <source>
        <dbReference type="SAM" id="Phobius"/>
    </source>
</evidence>
<evidence type="ECO:0000313" key="2">
    <source>
        <dbReference type="EMBL" id="CAL8117159.1"/>
    </source>
</evidence>
<keyword evidence="3" id="KW-1185">Reference proteome</keyword>
<sequence length="459" mass="55043">MTYFLYPTIQTKQLSPIPIAMFPQQKTGKQEQFFLRTATYFEVKNFDNHNNQYHRRPFQEGMLPFSSPKSSSSNHHNILSLYFTFGYYCLLFPFKPKFNSLTHQFTLERSNKLHRFLCLFVVWLPMWVYHISFITLYVNFFRMTETFSAKHYFWMTQAILYVIKYIMFRRILLTKHDEIEKVLNLTISSNSTQFLGLGKSALAYLVSIYIIFFSVLVMTSIYYDEMTFFFLRKPETWETLQNNARQRLYVKPGGGSKWIFVGVELYLLSTYYLGKYFVELFFYTALPFTFWSAMKEFEKFYSKEFPFPPFFKSQAQELIWQRFNHLKSVSDGLNRIWANLALMWILEQSNMVVMFLHSSFLYKNICQEIWIISFLLFLVVALWLMAESECMVARFRQWLVLRRNRERFLQDEEELEALLKILEAKPIGVGVTGFYRVSYGFLAELFIMLLTLFLLSFDN</sequence>
<feature type="transmembrane region" description="Helical" evidence="1">
    <location>
        <begin position="78"/>
        <end position="95"/>
    </location>
</feature>